<organism evidence="2 3">
    <name type="scientific">Aliisedimentitalea scapharcae</name>
    <dbReference type="NCBI Taxonomy" id="1524259"/>
    <lineage>
        <taxon>Bacteria</taxon>
        <taxon>Pseudomonadati</taxon>
        <taxon>Pseudomonadota</taxon>
        <taxon>Alphaproteobacteria</taxon>
        <taxon>Rhodobacterales</taxon>
        <taxon>Roseobacteraceae</taxon>
        <taxon>Aliisedimentitalea</taxon>
    </lineage>
</organism>
<dbReference type="InterPro" id="IPR045601">
    <property type="entry name" value="DUF6455"/>
</dbReference>
<proteinExistence type="predicted"/>
<evidence type="ECO:0000313" key="2">
    <source>
        <dbReference type="EMBL" id="WZK90722.1"/>
    </source>
</evidence>
<feature type="domain" description="DUF6455" evidence="1">
    <location>
        <begin position="1"/>
        <end position="84"/>
    </location>
</feature>
<dbReference type="Proteomes" id="UP001623232">
    <property type="component" value="Chromosome"/>
</dbReference>
<name>A0ABZ2XZK5_9RHOB</name>
<evidence type="ECO:0000313" key="3">
    <source>
        <dbReference type="Proteomes" id="UP001623232"/>
    </source>
</evidence>
<dbReference type="Pfam" id="PF20056">
    <property type="entry name" value="DUF6455"/>
    <property type="match status" value="1"/>
</dbReference>
<protein>
    <submittedName>
        <fullName evidence="2">DUF6455 family protein</fullName>
    </submittedName>
</protein>
<accession>A0ABZ2XZK5</accession>
<dbReference type="RefSeq" id="WP_406649736.1">
    <property type="nucleotide sequence ID" value="NZ_CP123584.1"/>
</dbReference>
<sequence length="85" mass="9361">MGLFSKVGQSSDLVNGMAERMGVDFADAIGRDPEMEAQKYRRAVMRCSQCSNQTGCVELQGGTTELDKTPDYCMNSDLFAHMKAE</sequence>
<reference evidence="2 3" key="1">
    <citation type="submission" date="2023-04" db="EMBL/GenBank/DDBJ databases">
        <title>Complete genome sequence of Alisedimentitalea scapharcae.</title>
        <authorList>
            <person name="Rong J.-C."/>
            <person name="Yi M.-L."/>
            <person name="Zhao Q."/>
        </authorList>
    </citation>
    <scope>NUCLEOTIDE SEQUENCE [LARGE SCALE GENOMIC DNA]</scope>
    <source>
        <strain evidence="2 3">KCTC 42119</strain>
    </source>
</reference>
<keyword evidence="3" id="KW-1185">Reference proteome</keyword>
<evidence type="ECO:0000259" key="1">
    <source>
        <dbReference type="Pfam" id="PF20056"/>
    </source>
</evidence>
<dbReference type="EMBL" id="CP123584">
    <property type="protein sequence ID" value="WZK90722.1"/>
    <property type="molecule type" value="Genomic_DNA"/>
</dbReference>
<gene>
    <name evidence="2" type="ORF">QEZ52_09290</name>
</gene>